<accession>A0A5C1E5Q5</accession>
<proteinExistence type="predicted"/>
<reference evidence="2 3" key="1">
    <citation type="submission" date="2017-07" db="EMBL/GenBank/DDBJ databases">
        <title>Complete genome sequence of Oryzomicrobium terrae TPP412.</title>
        <authorList>
            <person name="Chiu L.-W."/>
            <person name="Lo K.-J."/>
            <person name="Tsai Y.-M."/>
            <person name="Lin S.-S."/>
            <person name="Kuo C.-H."/>
            <person name="Liu C.-T."/>
        </authorList>
    </citation>
    <scope>NUCLEOTIDE SEQUENCE [LARGE SCALE GENOMIC DNA]</scope>
    <source>
        <strain evidence="2 3">TPP412</strain>
    </source>
</reference>
<sequence length="195" mass="19866">MCTRRLEGRATPAWGQRGLTLVELIVAMVIIAVAVGGVLLAINQGAFASADPLVRKQALAIAESLLEEVESMPFTYCDPDDADAATATSAIVGAGGCRTTVEAMGPEAGEGRGNAGSPFDNVNDYNNYQTPAAGITDIFGAPVAGLAAYQASVRVADAGAPFNAGEALRIVVTVSGPANTTVTLTGLRARYAPNP</sequence>
<dbReference type="Pfam" id="PF07963">
    <property type="entry name" value="N_methyl"/>
    <property type="match status" value="1"/>
</dbReference>
<keyword evidence="1" id="KW-0472">Membrane</keyword>
<feature type="transmembrane region" description="Helical" evidence="1">
    <location>
        <begin position="21"/>
        <end position="42"/>
    </location>
</feature>
<dbReference type="RefSeq" id="WP_149424762.1">
    <property type="nucleotide sequence ID" value="NZ_CP022579.1"/>
</dbReference>
<dbReference type="AlphaFoldDB" id="A0A5C1E5Q5"/>
<dbReference type="NCBIfam" id="TIGR02532">
    <property type="entry name" value="IV_pilin_GFxxxE"/>
    <property type="match status" value="1"/>
</dbReference>
<protein>
    <submittedName>
        <fullName evidence="2">MSHA pilin protein MshD</fullName>
    </submittedName>
</protein>
<keyword evidence="1" id="KW-0812">Transmembrane</keyword>
<evidence type="ECO:0000313" key="2">
    <source>
        <dbReference type="EMBL" id="QEL63985.1"/>
    </source>
</evidence>
<keyword evidence="1" id="KW-1133">Transmembrane helix</keyword>
<evidence type="ECO:0000313" key="3">
    <source>
        <dbReference type="Proteomes" id="UP000323671"/>
    </source>
</evidence>
<dbReference type="InterPro" id="IPR012902">
    <property type="entry name" value="N_methyl_site"/>
</dbReference>
<evidence type="ECO:0000256" key="1">
    <source>
        <dbReference type="SAM" id="Phobius"/>
    </source>
</evidence>
<name>A0A5C1E5Q5_9RHOO</name>
<dbReference type="KEGG" id="otr:OTERR_05090"/>
<dbReference type="Proteomes" id="UP000323671">
    <property type="component" value="Chromosome"/>
</dbReference>
<gene>
    <name evidence="2" type="primary">mshD</name>
    <name evidence="2" type="ORF">OTERR_05090</name>
</gene>
<keyword evidence="3" id="KW-1185">Reference proteome</keyword>
<organism evidence="2 3">
    <name type="scientific">Oryzomicrobium terrae</name>
    <dbReference type="NCBI Taxonomy" id="1735038"/>
    <lineage>
        <taxon>Bacteria</taxon>
        <taxon>Pseudomonadati</taxon>
        <taxon>Pseudomonadota</taxon>
        <taxon>Betaproteobacteria</taxon>
        <taxon>Rhodocyclales</taxon>
        <taxon>Rhodocyclaceae</taxon>
        <taxon>Oryzomicrobium</taxon>
    </lineage>
</organism>
<dbReference type="EMBL" id="CP022579">
    <property type="protein sequence ID" value="QEL63985.1"/>
    <property type="molecule type" value="Genomic_DNA"/>
</dbReference>
<dbReference type="PROSITE" id="PS00409">
    <property type="entry name" value="PROKAR_NTER_METHYL"/>
    <property type="match status" value="1"/>
</dbReference>